<feature type="chain" id="PRO_5024295429" description="Thioredoxin domain-containing protein" evidence="1">
    <location>
        <begin position="21"/>
        <end position="170"/>
    </location>
</feature>
<evidence type="ECO:0000313" key="3">
    <source>
        <dbReference type="EMBL" id="KAA5536735.1"/>
    </source>
</evidence>
<feature type="signal peptide" evidence="1">
    <location>
        <begin position="1"/>
        <end position="20"/>
    </location>
</feature>
<gene>
    <name evidence="3" type="ORF">F0919_03430</name>
</gene>
<dbReference type="Gene3D" id="3.40.30.10">
    <property type="entry name" value="Glutaredoxin"/>
    <property type="match status" value="1"/>
</dbReference>
<dbReference type="EMBL" id="VWSH01000001">
    <property type="protein sequence ID" value="KAA5536735.1"/>
    <property type="molecule type" value="Genomic_DNA"/>
</dbReference>
<feature type="domain" description="Thioredoxin" evidence="2">
    <location>
        <begin position="33"/>
        <end position="170"/>
    </location>
</feature>
<proteinExistence type="predicted"/>
<accession>A0A5M6CUQ1</accession>
<keyword evidence="1" id="KW-0732">Signal</keyword>
<protein>
    <recommendedName>
        <fullName evidence="2">Thioredoxin domain-containing protein</fullName>
    </recommendedName>
</protein>
<evidence type="ECO:0000259" key="2">
    <source>
        <dbReference type="PROSITE" id="PS51352"/>
    </source>
</evidence>
<keyword evidence="4" id="KW-1185">Reference proteome</keyword>
<dbReference type="RefSeq" id="WP_150031312.1">
    <property type="nucleotide sequence ID" value="NZ_VWSH01000001.1"/>
</dbReference>
<evidence type="ECO:0000256" key="1">
    <source>
        <dbReference type="SAM" id="SignalP"/>
    </source>
</evidence>
<dbReference type="PROSITE" id="PS51352">
    <property type="entry name" value="THIOREDOXIN_2"/>
    <property type="match status" value="1"/>
</dbReference>
<evidence type="ECO:0000313" key="4">
    <source>
        <dbReference type="Proteomes" id="UP000323632"/>
    </source>
</evidence>
<dbReference type="InterPro" id="IPR036249">
    <property type="entry name" value="Thioredoxin-like_sf"/>
</dbReference>
<comment type="caution">
    <text evidence="3">The sequence shown here is derived from an EMBL/GenBank/DDBJ whole genome shotgun (WGS) entry which is preliminary data.</text>
</comment>
<dbReference type="InterPro" id="IPR013766">
    <property type="entry name" value="Thioredoxin_domain"/>
</dbReference>
<dbReference type="PROSITE" id="PS51354">
    <property type="entry name" value="GLUTAREDOXIN_2"/>
    <property type="match status" value="1"/>
</dbReference>
<dbReference type="SUPFAM" id="SSF52833">
    <property type="entry name" value="Thioredoxin-like"/>
    <property type="match status" value="1"/>
</dbReference>
<organism evidence="3 4">
    <name type="scientific">Taibaiella lutea</name>
    <dbReference type="NCBI Taxonomy" id="2608001"/>
    <lineage>
        <taxon>Bacteria</taxon>
        <taxon>Pseudomonadati</taxon>
        <taxon>Bacteroidota</taxon>
        <taxon>Chitinophagia</taxon>
        <taxon>Chitinophagales</taxon>
        <taxon>Chitinophagaceae</taxon>
        <taxon>Taibaiella</taxon>
    </lineage>
</organism>
<dbReference type="Proteomes" id="UP000323632">
    <property type="component" value="Unassembled WGS sequence"/>
</dbReference>
<sequence length="170" mass="19529">MKKIFLSAAVIVALCSIVFAQDKKGDPVLDNYKLPGAPLPAMRLIDSTRKEYNEKSFDSKHNLFLFMFNPTCGHCINMAKLMGENYETFKKNDIVFMAGPQMMSYLNSFYQATKIGKYPEIVVGIDSAFAIEKIYNYHMLPQLNIYDKDRKLIKTFQGDIPLDSLRRYAK</sequence>
<reference evidence="3 4" key="1">
    <citation type="submission" date="2019-09" db="EMBL/GenBank/DDBJ databases">
        <title>Genome sequence and assembly of Taibaiella sp.</title>
        <authorList>
            <person name="Chhetri G."/>
        </authorList>
    </citation>
    <scope>NUCLEOTIDE SEQUENCE [LARGE SCALE GENOMIC DNA]</scope>
    <source>
        <strain evidence="3 4">KVB11</strain>
    </source>
</reference>
<dbReference type="AlphaFoldDB" id="A0A5M6CUQ1"/>
<name>A0A5M6CUQ1_9BACT</name>